<reference evidence="2" key="1">
    <citation type="submission" date="2021-01" db="EMBL/GenBank/DDBJ databases">
        <authorList>
            <person name="Corre E."/>
            <person name="Pelletier E."/>
            <person name="Niang G."/>
            <person name="Scheremetjew M."/>
            <person name="Finn R."/>
            <person name="Kale V."/>
            <person name="Holt S."/>
            <person name="Cochrane G."/>
            <person name="Meng A."/>
            <person name="Brown T."/>
            <person name="Cohen L."/>
        </authorList>
    </citation>
    <scope>NUCLEOTIDE SEQUENCE</scope>
    <source>
        <strain evidence="2">CCMP281</strain>
    </source>
</reference>
<feature type="compositionally biased region" description="Polar residues" evidence="1">
    <location>
        <begin position="40"/>
        <end position="51"/>
    </location>
</feature>
<feature type="compositionally biased region" description="Basic and acidic residues" evidence="1">
    <location>
        <begin position="67"/>
        <end position="82"/>
    </location>
</feature>
<feature type="region of interest" description="Disordered" evidence="1">
    <location>
        <begin position="37"/>
        <end position="85"/>
    </location>
</feature>
<accession>A0A7S3F5R8</accession>
<dbReference type="AlphaFoldDB" id="A0A7S3F5R8"/>
<gene>
    <name evidence="2" type="ORF">HERI1096_LOCUS25345</name>
</gene>
<proteinExistence type="predicted"/>
<name>A0A7S3F5R8_9EUKA</name>
<evidence type="ECO:0000313" key="2">
    <source>
        <dbReference type="EMBL" id="CAE0124985.1"/>
    </source>
</evidence>
<dbReference type="EMBL" id="HBHX01045770">
    <property type="protein sequence ID" value="CAE0124985.1"/>
    <property type="molecule type" value="Transcribed_RNA"/>
</dbReference>
<organism evidence="2">
    <name type="scientific">Haptolina ericina</name>
    <dbReference type="NCBI Taxonomy" id="156174"/>
    <lineage>
        <taxon>Eukaryota</taxon>
        <taxon>Haptista</taxon>
        <taxon>Haptophyta</taxon>
        <taxon>Prymnesiophyceae</taxon>
        <taxon>Prymnesiales</taxon>
        <taxon>Prymnesiaceae</taxon>
        <taxon>Haptolina</taxon>
    </lineage>
</organism>
<sequence length="99" mass="11343">MRRRRRGEYRLRKVSPPVVTLTIRYRDELWWARQRKDVDAQSSNVVASNMESAGADRNVKLESGATLKREPGETARAPDGKRRQLSMASHVHEIVVVSD</sequence>
<protein>
    <submittedName>
        <fullName evidence="2">Uncharacterized protein</fullName>
    </submittedName>
</protein>
<evidence type="ECO:0000256" key="1">
    <source>
        <dbReference type="SAM" id="MobiDB-lite"/>
    </source>
</evidence>